<protein>
    <submittedName>
        <fullName evidence="1">ARAD1A16610p</fullName>
    </submittedName>
</protein>
<sequence length="201" mass="22543">MSSNGMTSRAPVAAMGQDNDLEALSSLVRELSDALEANQHTTDELCALADMIADRDAFIDDGGDNMEEIGANDDLEGQNERLRAQIRDQKQRNIAAARLVQVANLTMEKFMTLLRPHAHDQTMDTLEIHKKYMEKLKQEQDKTIALSQERAKVETQISALSRALALALQKQRQYDKIEQSIDYVEAFNRAISPLNQGKQAN</sequence>
<dbReference type="EMBL" id="HG937691">
    <property type="protein sequence ID" value="CDP33748.1"/>
    <property type="molecule type" value="Genomic_DNA"/>
</dbReference>
<gene>
    <name evidence="1" type="ORF">GNLVRS02_ARAD1A16610g</name>
</gene>
<dbReference type="PANTHER" id="PTHR39472:SF1">
    <property type="entry name" value="EXPRESSED PROTEIN"/>
    <property type="match status" value="1"/>
</dbReference>
<reference evidence="1" key="1">
    <citation type="submission" date="2014-02" db="EMBL/GenBank/DDBJ databases">
        <authorList>
            <person name="Genoscope - CEA"/>
        </authorList>
    </citation>
    <scope>NUCLEOTIDE SEQUENCE</scope>
    <source>
        <strain evidence="1">LS3</strain>
    </source>
</reference>
<name>A0A060SYH9_BLAAD</name>
<proteinExistence type="predicted"/>
<dbReference type="PANTHER" id="PTHR39472">
    <property type="entry name" value="EXPRESSED PROTEIN"/>
    <property type="match status" value="1"/>
</dbReference>
<dbReference type="AlphaFoldDB" id="A0A060SYH9"/>
<accession>A0A060SYH9</accession>
<evidence type="ECO:0000313" key="1">
    <source>
        <dbReference type="EMBL" id="CDP33748.1"/>
    </source>
</evidence>
<organism evidence="1">
    <name type="scientific">Blastobotrys adeninivorans</name>
    <name type="common">Yeast</name>
    <name type="synonym">Arxula adeninivorans</name>
    <dbReference type="NCBI Taxonomy" id="409370"/>
    <lineage>
        <taxon>Eukaryota</taxon>
        <taxon>Fungi</taxon>
        <taxon>Dikarya</taxon>
        <taxon>Ascomycota</taxon>
        <taxon>Saccharomycotina</taxon>
        <taxon>Dipodascomycetes</taxon>
        <taxon>Dipodascales</taxon>
        <taxon>Trichomonascaceae</taxon>
        <taxon>Blastobotrys</taxon>
    </lineage>
</organism>
<reference evidence="1" key="2">
    <citation type="submission" date="2014-06" db="EMBL/GenBank/DDBJ databases">
        <title>The complete genome of Blastobotrys (Arxula) adeninivorans LS3 - a yeast of biotechnological interest.</title>
        <authorList>
            <person name="Kunze G."/>
            <person name="Gaillardin C."/>
            <person name="Czernicka M."/>
            <person name="Durrens P."/>
            <person name="Martin T."/>
            <person name="Boer E."/>
            <person name="Gabaldon T."/>
            <person name="Cruz J."/>
            <person name="Talla E."/>
            <person name="Marck C."/>
            <person name="Goffeau A."/>
            <person name="Barbe V."/>
            <person name="Baret P."/>
            <person name="Baronian K."/>
            <person name="Beier S."/>
            <person name="Bleykasten C."/>
            <person name="Bode R."/>
            <person name="Casaregola S."/>
            <person name="Despons L."/>
            <person name="Fairhead C."/>
            <person name="Giersberg M."/>
            <person name="Gierski P."/>
            <person name="Hahnel U."/>
            <person name="Hartmann A."/>
            <person name="Jankowska D."/>
            <person name="Jubin C."/>
            <person name="Jung P."/>
            <person name="Lafontaine I."/>
            <person name="Leh-Louis V."/>
            <person name="Lemaire M."/>
            <person name="Marcet-Houben M."/>
            <person name="Mascher M."/>
            <person name="Morel G."/>
            <person name="Richard G.-F."/>
            <person name="Riechen J."/>
            <person name="Sacerdot C."/>
            <person name="Sarkar A."/>
            <person name="Savel G."/>
            <person name="Schacherer J."/>
            <person name="Sherman D."/>
            <person name="Straub M.-L."/>
            <person name="Stein N."/>
            <person name="Thierry A."/>
            <person name="Trautwein-Schult A."/>
            <person name="Westhof E."/>
            <person name="Worch S."/>
            <person name="Dujon B."/>
            <person name="Souciet J.-L."/>
            <person name="Wincker P."/>
            <person name="Scholz U."/>
            <person name="Neuveglise N."/>
        </authorList>
    </citation>
    <scope>NUCLEOTIDE SEQUENCE</scope>
    <source>
        <strain evidence="1">LS3</strain>
    </source>
</reference>